<name>A0A1Z8AKX5_9FLAO</name>
<reference evidence="2" key="1">
    <citation type="journal article" date="2017" name="Proc. Natl. Acad. Sci. U.S.A.">
        <title>Simulation of Deepwater Horizon oil plume reveals substrate specialization within a complex community of hydrocarbon-degraders.</title>
        <authorList>
            <person name="Hu P."/>
            <person name="Dubinsky E.A."/>
            <person name="Probst A.J."/>
            <person name="Wang J."/>
            <person name="Sieber C.M.K."/>
            <person name="Tom L.M."/>
            <person name="Gardinali P."/>
            <person name="Banfield J.F."/>
            <person name="Atlas R.M."/>
            <person name="Andersen G.L."/>
        </authorList>
    </citation>
    <scope>NUCLEOTIDE SEQUENCE [LARGE SCALE GENOMIC DNA]</scope>
</reference>
<dbReference type="SUPFAM" id="SSF52266">
    <property type="entry name" value="SGNH hydrolase"/>
    <property type="match status" value="1"/>
</dbReference>
<dbReference type="EMBL" id="MAAX01000186">
    <property type="protein sequence ID" value="OUS10992.1"/>
    <property type="molecule type" value="Genomic_DNA"/>
</dbReference>
<gene>
    <name evidence="1" type="ORF">A9Q93_12145</name>
</gene>
<dbReference type="Proteomes" id="UP000196102">
    <property type="component" value="Unassembled WGS sequence"/>
</dbReference>
<comment type="caution">
    <text evidence="1">The sequence shown here is derived from an EMBL/GenBank/DDBJ whole genome shotgun (WGS) entry which is preliminary data.</text>
</comment>
<feature type="non-terminal residue" evidence="1">
    <location>
        <position position="193"/>
    </location>
</feature>
<dbReference type="AlphaFoldDB" id="A0A1Z8AKX5"/>
<protein>
    <recommendedName>
        <fullName evidence="3">Lipoprotein</fullName>
    </recommendedName>
</protein>
<accession>A0A1Z8AKX5</accession>
<evidence type="ECO:0000313" key="2">
    <source>
        <dbReference type="Proteomes" id="UP000196102"/>
    </source>
</evidence>
<organism evidence="1 2">
    <name type="scientific">Nonlabens dokdonensis</name>
    <dbReference type="NCBI Taxonomy" id="328515"/>
    <lineage>
        <taxon>Bacteria</taxon>
        <taxon>Pseudomonadati</taxon>
        <taxon>Bacteroidota</taxon>
        <taxon>Flavobacteriia</taxon>
        <taxon>Flavobacteriales</taxon>
        <taxon>Flavobacteriaceae</taxon>
        <taxon>Nonlabens</taxon>
    </lineage>
</organism>
<evidence type="ECO:0008006" key="3">
    <source>
        <dbReference type="Google" id="ProtNLM"/>
    </source>
</evidence>
<proteinExistence type="predicted"/>
<evidence type="ECO:0000313" key="1">
    <source>
        <dbReference type="EMBL" id="OUS10992.1"/>
    </source>
</evidence>
<dbReference type="PROSITE" id="PS51257">
    <property type="entry name" value="PROKAR_LIPOPROTEIN"/>
    <property type="match status" value="1"/>
</dbReference>
<sequence length="193" mass="22067">MKKFIFYFLLSLVITSCSNDNLDQYSLPEIQPSQSLINELRSSRKKLNKTYNKENSTVKIQFHGQSIVYSIKSSRVEATLEGDFSDIDFEIINTARSGLQVPQLLPLIEEDIDGNSDVLFFHAYGGTEAGELIQYFKYLKDNFKGDVIIFNHHLSAPDDPEHHLKLTELEDKTSAQMEEIASNYSFGFIDVRN</sequence>
<dbReference type="RefSeq" id="WP_303687716.1">
    <property type="nucleotide sequence ID" value="NZ_MAAX01000186.1"/>
</dbReference>